<proteinExistence type="predicted"/>
<comment type="caution">
    <text evidence="2">The sequence shown here is derived from an EMBL/GenBank/DDBJ whole genome shotgun (WGS) entry which is preliminary data.</text>
</comment>
<name>A0A2S6BZK5_9PEZI</name>
<reference evidence="3" key="1">
    <citation type="journal article" date="2017" name="bioRxiv">
        <title>Conservation of a gene cluster reveals novel cercosporin biosynthetic mechanisms and extends production to the genus Colletotrichum.</title>
        <authorList>
            <person name="de Jonge R."/>
            <person name="Ebert M.K."/>
            <person name="Huitt-Roehl C.R."/>
            <person name="Pal P."/>
            <person name="Suttle J.C."/>
            <person name="Spanner R.E."/>
            <person name="Neubauer J.D."/>
            <person name="Jurick W.M.II."/>
            <person name="Stott K.A."/>
            <person name="Secor G.A."/>
            <person name="Thomma B.P.H.J."/>
            <person name="Van de Peer Y."/>
            <person name="Townsend C.A."/>
            <person name="Bolton M.D."/>
        </authorList>
    </citation>
    <scope>NUCLEOTIDE SEQUENCE [LARGE SCALE GENOMIC DNA]</scope>
    <source>
        <strain evidence="3">CBS538.71</strain>
    </source>
</reference>
<feature type="chain" id="PRO_5015559201" description="Extracellular membrane protein CFEM domain-containing protein" evidence="1">
    <location>
        <begin position="20"/>
        <end position="103"/>
    </location>
</feature>
<accession>A0A2S6BZK5</accession>
<dbReference type="OrthoDB" id="3630077at2759"/>
<keyword evidence="3" id="KW-1185">Reference proteome</keyword>
<gene>
    <name evidence="2" type="ORF">CBER1_11569</name>
</gene>
<dbReference type="AlphaFoldDB" id="A0A2S6BZK5"/>
<evidence type="ECO:0000313" key="2">
    <source>
        <dbReference type="EMBL" id="PPJ52914.1"/>
    </source>
</evidence>
<feature type="signal peptide" evidence="1">
    <location>
        <begin position="1"/>
        <end position="19"/>
    </location>
</feature>
<dbReference type="Proteomes" id="UP000237631">
    <property type="component" value="Unassembled WGS sequence"/>
</dbReference>
<evidence type="ECO:0000256" key="1">
    <source>
        <dbReference type="SAM" id="SignalP"/>
    </source>
</evidence>
<protein>
    <recommendedName>
        <fullName evidence="4">Extracellular membrane protein CFEM domain-containing protein</fullName>
    </recommendedName>
</protein>
<organism evidence="2 3">
    <name type="scientific">Cercospora berteroae</name>
    <dbReference type="NCBI Taxonomy" id="357750"/>
    <lineage>
        <taxon>Eukaryota</taxon>
        <taxon>Fungi</taxon>
        <taxon>Dikarya</taxon>
        <taxon>Ascomycota</taxon>
        <taxon>Pezizomycotina</taxon>
        <taxon>Dothideomycetes</taxon>
        <taxon>Dothideomycetidae</taxon>
        <taxon>Mycosphaerellales</taxon>
        <taxon>Mycosphaerellaceae</taxon>
        <taxon>Cercospora</taxon>
    </lineage>
</organism>
<evidence type="ECO:0000313" key="3">
    <source>
        <dbReference type="Proteomes" id="UP000237631"/>
    </source>
</evidence>
<evidence type="ECO:0008006" key="4">
    <source>
        <dbReference type="Google" id="ProtNLM"/>
    </source>
</evidence>
<sequence length="103" mass="11205">MQFTSIAFSVLCSALLVSASEVNPDDIPQECTWVQECQSVTQKAASCGGTSQWGDVFSQPDWISCACNQIGVQEIQTCVDCAGWYNPGGDIVKLDQACKDRKY</sequence>
<keyword evidence="1" id="KW-0732">Signal</keyword>
<dbReference type="EMBL" id="PNEN01001641">
    <property type="protein sequence ID" value="PPJ52914.1"/>
    <property type="molecule type" value="Genomic_DNA"/>
</dbReference>